<dbReference type="Proteomes" id="UP001319060">
    <property type="component" value="Unassembled WGS sequence"/>
</dbReference>
<evidence type="ECO:0008006" key="4">
    <source>
        <dbReference type="Google" id="ProtNLM"/>
    </source>
</evidence>
<sequence>MTHRYTKDNNKRPEDNQAMNQLRNEAEREKKHKGKQPYSKEPDHL</sequence>
<evidence type="ECO:0000313" key="3">
    <source>
        <dbReference type="Proteomes" id="UP001319060"/>
    </source>
</evidence>
<comment type="caution">
    <text evidence="2">The sequence shown here is derived from an EMBL/GenBank/DDBJ whole genome shotgun (WGS) entry which is preliminary data.</text>
</comment>
<protein>
    <recommendedName>
        <fullName evidence="4">DUF3941 domain-containing protein</fullName>
    </recommendedName>
</protein>
<proteinExistence type="predicted"/>
<dbReference type="EMBL" id="JAFHKS010000043">
    <property type="protein sequence ID" value="MBN3546137.1"/>
    <property type="molecule type" value="Genomic_DNA"/>
</dbReference>
<gene>
    <name evidence="2" type="ORF">JYA64_12585</name>
</gene>
<feature type="compositionally biased region" description="Basic and acidic residues" evidence="1">
    <location>
        <begin position="1"/>
        <end position="15"/>
    </location>
</feature>
<evidence type="ECO:0000256" key="1">
    <source>
        <dbReference type="SAM" id="MobiDB-lite"/>
    </source>
</evidence>
<reference evidence="2 3" key="1">
    <citation type="submission" date="2021-01" db="EMBL/GenBank/DDBJ databases">
        <title>Genome Sequencing of Type Strains.</title>
        <authorList>
            <person name="Lemaire J.F."/>
            <person name="Inderbitzin P."/>
            <person name="Collins S.B."/>
            <person name="Wespe N."/>
            <person name="Knight-Connoni V."/>
        </authorList>
    </citation>
    <scope>NUCLEOTIDE SEQUENCE [LARGE SCALE GENOMIC DNA]</scope>
    <source>
        <strain evidence="2 3">DSM 14730</strain>
    </source>
</reference>
<evidence type="ECO:0000313" key="2">
    <source>
        <dbReference type="EMBL" id="MBN3546137.1"/>
    </source>
</evidence>
<dbReference type="RefSeq" id="WP_188402951.1">
    <property type="nucleotide sequence ID" value="NZ_BMCE01000002.1"/>
</dbReference>
<feature type="region of interest" description="Disordered" evidence="1">
    <location>
        <begin position="1"/>
        <end position="45"/>
    </location>
</feature>
<accession>A0ABS2ZFL1</accession>
<name>A0ABS2ZFL1_9BACL</name>
<keyword evidence="3" id="KW-1185">Reference proteome</keyword>
<organism evidence="2 3">
    <name type="scientific">Fictibacillus barbaricus</name>
    <dbReference type="NCBI Taxonomy" id="182136"/>
    <lineage>
        <taxon>Bacteria</taxon>
        <taxon>Bacillati</taxon>
        <taxon>Bacillota</taxon>
        <taxon>Bacilli</taxon>
        <taxon>Bacillales</taxon>
        <taxon>Fictibacillaceae</taxon>
        <taxon>Fictibacillus</taxon>
    </lineage>
</organism>